<dbReference type="Proteomes" id="UP000615613">
    <property type="component" value="Chromosome"/>
</dbReference>
<gene>
    <name evidence="3" type="ORF">HU722_0006175</name>
    <name evidence="2" type="ORF">HU722_21725</name>
</gene>
<reference evidence="2" key="1">
    <citation type="journal article" date="2020" name="Microorganisms">
        <title>Reliable Identification of Environmental Pseudomonas Isolates Using the rpoD Gene.</title>
        <authorList>
            <consortium name="The Broad Institute Genome Sequencing Platform"/>
            <person name="Girard L."/>
            <person name="Lood C."/>
            <person name="Rokni-Zadeh H."/>
            <person name="van Noort V."/>
            <person name="Lavigne R."/>
            <person name="De Mot R."/>
        </authorList>
    </citation>
    <scope>NUCLEOTIDE SEQUENCE [LARGE SCALE GENOMIC DNA]</scope>
    <source>
        <strain evidence="2">SWRI145</strain>
    </source>
</reference>
<accession>A0A8H9YU39</accession>
<dbReference type="RefSeq" id="WP_065875010.1">
    <property type="nucleotide sequence ID" value="NZ_CP077084.1"/>
</dbReference>
<dbReference type="AlphaFoldDB" id="A0A8H9YU39"/>
<evidence type="ECO:0000313" key="4">
    <source>
        <dbReference type="Proteomes" id="UP000615613"/>
    </source>
</evidence>
<dbReference type="KEGG" id="ptrt:HU722_0006175"/>
<name>A0A8H9YU39_9PSED</name>
<feature type="compositionally biased region" description="Polar residues" evidence="1">
    <location>
        <begin position="96"/>
        <end position="105"/>
    </location>
</feature>
<protein>
    <submittedName>
        <fullName evidence="2">Uncharacterized protein</fullName>
    </submittedName>
</protein>
<keyword evidence="4" id="KW-1185">Reference proteome</keyword>
<evidence type="ECO:0000313" key="2">
    <source>
        <dbReference type="EMBL" id="MBC3294145.1"/>
    </source>
</evidence>
<feature type="compositionally biased region" description="Polar residues" evidence="1">
    <location>
        <begin position="132"/>
        <end position="156"/>
    </location>
</feature>
<dbReference type="EMBL" id="JABWQF010000013">
    <property type="protein sequence ID" value="MBC3294145.1"/>
    <property type="molecule type" value="Genomic_DNA"/>
</dbReference>
<evidence type="ECO:0000313" key="3">
    <source>
        <dbReference type="EMBL" id="QXH85053.1"/>
    </source>
</evidence>
<feature type="region of interest" description="Disordered" evidence="1">
    <location>
        <begin position="81"/>
        <end position="157"/>
    </location>
</feature>
<feature type="compositionally biased region" description="Low complexity" evidence="1">
    <location>
        <begin position="115"/>
        <end position="131"/>
    </location>
</feature>
<organism evidence="2">
    <name type="scientific">Pseudomonas tritici</name>
    <dbReference type="NCBI Taxonomy" id="2745518"/>
    <lineage>
        <taxon>Bacteria</taxon>
        <taxon>Pseudomonadati</taxon>
        <taxon>Pseudomonadota</taxon>
        <taxon>Gammaproteobacteria</taxon>
        <taxon>Pseudomonadales</taxon>
        <taxon>Pseudomonadaceae</taxon>
        <taxon>Pseudomonas</taxon>
    </lineage>
</organism>
<reference evidence="3" key="2">
    <citation type="submission" date="2021-06" db="EMBL/GenBank/DDBJ databases">
        <title>Updating the genus Pseudomonas: Description of 43 new species and partition of the Pseudomonas putida group.</title>
        <authorList>
            <person name="Girard L."/>
            <person name="Lood C."/>
            <person name="Vandamme P."/>
            <person name="Rokni-Zadeh H."/>
            <person name="van Noort V."/>
            <person name="Hofte M."/>
            <person name="Lavigne R."/>
            <person name="De Mot R."/>
        </authorList>
    </citation>
    <scope>NUCLEOTIDE SEQUENCE</scope>
    <source>
        <strain evidence="3">SWRI145</strain>
    </source>
</reference>
<evidence type="ECO:0000256" key="1">
    <source>
        <dbReference type="SAM" id="MobiDB-lite"/>
    </source>
</evidence>
<proteinExistence type="predicted"/>
<dbReference type="EMBL" id="CP077084">
    <property type="protein sequence ID" value="QXH85053.1"/>
    <property type="molecule type" value="Genomic_DNA"/>
</dbReference>
<sequence>MHEQARLTKSHQTLGQVGQLVSIEDIEKNYSTSAKANSAVEVECANTRCKVKVRITIISPSKPGRKITPSSYFHGKHIAGCDRKPSQPQLAPMHASPTQGANPDKNNIPAVWVDPIGTSPGSGGPTAISPSQINPSSASTQGRSRTGAGTSKSQSQRVERFAKEWLKLTQQVRKTQPLEAPWNLGGTYASAFYPFDYQDTESMYSVGTRIHTASVVSGKLSNGDFYIRLKEQKAHATPKIVIINAAMLSASVAGQSLAMQLINPGVPTSKTYIFFLGAFLANQTTSQEELIVAHPHYFYVQT</sequence>